<evidence type="ECO:0000313" key="2">
    <source>
        <dbReference type="EMBL" id="ETW97209.1"/>
    </source>
</evidence>
<name>W4LH17_ENTF1</name>
<keyword evidence="3" id="KW-1185">Reference proteome</keyword>
<dbReference type="Gene3D" id="3.40.630.30">
    <property type="match status" value="1"/>
</dbReference>
<accession>W4LH17</accession>
<dbReference type="SUPFAM" id="SSF55729">
    <property type="entry name" value="Acyl-CoA N-acyltransferases (Nat)"/>
    <property type="match status" value="1"/>
</dbReference>
<evidence type="ECO:0000259" key="1">
    <source>
        <dbReference type="PROSITE" id="PS51186"/>
    </source>
</evidence>
<organism evidence="2 3">
    <name type="scientific">Entotheonella factor</name>
    <dbReference type="NCBI Taxonomy" id="1429438"/>
    <lineage>
        <taxon>Bacteria</taxon>
        <taxon>Pseudomonadati</taxon>
        <taxon>Nitrospinota/Tectimicrobiota group</taxon>
        <taxon>Candidatus Tectimicrobiota</taxon>
        <taxon>Candidatus Entotheonellia</taxon>
        <taxon>Candidatus Entotheonellales</taxon>
        <taxon>Candidatus Entotheonellaceae</taxon>
        <taxon>Candidatus Entotheonella</taxon>
    </lineage>
</organism>
<sequence>MIAFPSPVHYTLRPSKQDDFEFIFQLNKTNMRHYVEALRGWDDEAEREDMRRQFQPGADSIILIEGKEAGILGVDHYPSCIDLRHIEILPAYQRRGIGTAIIRDLLAEAERSQLPVTLIVLQINPAKRLYERLGFRTVEEVNTGSKGIKCHMTTALL</sequence>
<protein>
    <recommendedName>
        <fullName evidence="1">N-acetyltransferase domain-containing protein</fullName>
    </recommendedName>
</protein>
<feature type="domain" description="N-acetyltransferase" evidence="1">
    <location>
        <begin position="10"/>
        <end position="157"/>
    </location>
</feature>
<dbReference type="Proteomes" id="UP000019141">
    <property type="component" value="Unassembled WGS sequence"/>
</dbReference>
<proteinExistence type="predicted"/>
<reference evidence="2 3" key="1">
    <citation type="journal article" date="2014" name="Nature">
        <title>An environmental bacterial taxon with a large and distinct metabolic repertoire.</title>
        <authorList>
            <person name="Wilson M.C."/>
            <person name="Mori T."/>
            <person name="Ruckert C."/>
            <person name="Uria A.R."/>
            <person name="Helf M.J."/>
            <person name="Takada K."/>
            <person name="Gernert C."/>
            <person name="Steffens U.A."/>
            <person name="Heycke N."/>
            <person name="Schmitt S."/>
            <person name="Rinke C."/>
            <person name="Helfrich E.J."/>
            <person name="Brachmann A.O."/>
            <person name="Gurgui C."/>
            <person name="Wakimoto T."/>
            <person name="Kracht M."/>
            <person name="Crusemann M."/>
            <person name="Hentschel U."/>
            <person name="Abe I."/>
            <person name="Matsunaga S."/>
            <person name="Kalinowski J."/>
            <person name="Takeyama H."/>
            <person name="Piel J."/>
        </authorList>
    </citation>
    <scope>NUCLEOTIDE SEQUENCE [LARGE SCALE GENOMIC DNA]</scope>
    <source>
        <strain evidence="3">TSY1</strain>
    </source>
</reference>
<dbReference type="EMBL" id="AZHW01000693">
    <property type="protein sequence ID" value="ETW97209.1"/>
    <property type="molecule type" value="Genomic_DNA"/>
</dbReference>
<gene>
    <name evidence="2" type="ORF">ETSY1_23575</name>
</gene>
<dbReference type="GO" id="GO:0016747">
    <property type="term" value="F:acyltransferase activity, transferring groups other than amino-acyl groups"/>
    <property type="evidence" value="ECO:0007669"/>
    <property type="project" value="InterPro"/>
</dbReference>
<dbReference type="PROSITE" id="PS51186">
    <property type="entry name" value="GNAT"/>
    <property type="match status" value="1"/>
</dbReference>
<dbReference type="AlphaFoldDB" id="W4LH17"/>
<dbReference type="InterPro" id="IPR016181">
    <property type="entry name" value="Acyl_CoA_acyltransferase"/>
</dbReference>
<dbReference type="HOGENOM" id="CLU_013985_22_2_7"/>
<dbReference type="CDD" id="cd04301">
    <property type="entry name" value="NAT_SF"/>
    <property type="match status" value="1"/>
</dbReference>
<dbReference type="Pfam" id="PF13673">
    <property type="entry name" value="Acetyltransf_10"/>
    <property type="match status" value="1"/>
</dbReference>
<comment type="caution">
    <text evidence="2">The sequence shown here is derived from an EMBL/GenBank/DDBJ whole genome shotgun (WGS) entry which is preliminary data.</text>
</comment>
<evidence type="ECO:0000313" key="3">
    <source>
        <dbReference type="Proteomes" id="UP000019141"/>
    </source>
</evidence>
<dbReference type="InterPro" id="IPR000182">
    <property type="entry name" value="GNAT_dom"/>
</dbReference>